<dbReference type="PROSITE" id="PS00086">
    <property type="entry name" value="CYTOCHROME_P450"/>
    <property type="match status" value="1"/>
</dbReference>
<dbReference type="SUPFAM" id="SSF48264">
    <property type="entry name" value="Cytochrome P450"/>
    <property type="match status" value="1"/>
</dbReference>
<dbReference type="InterPro" id="IPR002401">
    <property type="entry name" value="Cyt_P450_E_grp-I"/>
</dbReference>
<dbReference type="OrthoDB" id="1470350at2759"/>
<feature type="binding site" description="axial binding residue" evidence="8">
    <location>
        <position position="512"/>
    </location>
    <ligand>
        <name>heme</name>
        <dbReference type="ChEBI" id="CHEBI:30413"/>
    </ligand>
    <ligandPart>
        <name>Fe</name>
        <dbReference type="ChEBI" id="CHEBI:18248"/>
    </ligandPart>
</feature>
<dbReference type="PRINTS" id="PR00463">
    <property type="entry name" value="EP450I"/>
</dbReference>
<dbReference type="PRINTS" id="PR00385">
    <property type="entry name" value="P450"/>
</dbReference>
<dbReference type="GO" id="GO:0005506">
    <property type="term" value="F:iron ion binding"/>
    <property type="evidence" value="ECO:0007669"/>
    <property type="project" value="InterPro"/>
</dbReference>
<dbReference type="HOGENOM" id="CLU_001570_27_0_1"/>
<dbReference type="PANTHER" id="PTHR24287">
    <property type="entry name" value="P450, PUTATIVE (EUROFUNG)-RELATED"/>
    <property type="match status" value="1"/>
</dbReference>
<accession>A0A0C9XHW4</accession>
<evidence type="ECO:0000256" key="3">
    <source>
        <dbReference type="ARBA" id="ARBA00022617"/>
    </source>
</evidence>
<protein>
    <recommendedName>
        <fullName evidence="12">Cytochrome P450</fullName>
    </recommendedName>
</protein>
<evidence type="ECO:0000313" key="10">
    <source>
        <dbReference type="EMBL" id="KIK01134.1"/>
    </source>
</evidence>
<organism evidence="10 11">
    <name type="scientific">Laccaria amethystina LaAM-08-1</name>
    <dbReference type="NCBI Taxonomy" id="1095629"/>
    <lineage>
        <taxon>Eukaryota</taxon>
        <taxon>Fungi</taxon>
        <taxon>Dikarya</taxon>
        <taxon>Basidiomycota</taxon>
        <taxon>Agaricomycotina</taxon>
        <taxon>Agaricomycetes</taxon>
        <taxon>Agaricomycetidae</taxon>
        <taxon>Agaricales</taxon>
        <taxon>Agaricineae</taxon>
        <taxon>Hydnangiaceae</taxon>
        <taxon>Laccaria</taxon>
    </lineage>
</organism>
<evidence type="ECO:0000256" key="8">
    <source>
        <dbReference type="PIRSR" id="PIRSR602401-1"/>
    </source>
</evidence>
<keyword evidence="7 9" id="KW-0503">Monooxygenase</keyword>
<dbReference type="InterPro" id="IPR047146">
    <property type="entry name" value="Cyt_P450_E_CYP52_fungi"/>
</dbReference>
<keyword evidence="3 8" id="KW-0349">Heme</keyword>
<dbReference type="Gene3D" id="1.10.630.10">
    <property type="entry name" value="Cytochrome P450"/>
    <property type="match status" value="1"/>
</dbReference>
<evidence type="ECO:0000256" key="6">
    <source>
        <dbReference type="ARBA" id="ARBA00023004"/>
    </source>
</evidence>
<keyword evidence="5 9" id="KW-0560">Oxidoreductase</keyword>
<dbReference type="InterPro" id="IPR036396">
    <property type="entry name" value="Cyt_P450_sf"/>
</dbReference>
<dbReference type="PANTHER" id="PTHR24287:SF1">
    <property type="entry name" value="P450, PUTATIVE (EUROFUNG)-RELATED"/>
    <property type="match status" value="1"/>
</dbReference>
<evidence type="ECO:0000256" key="5">
    <source>
        <dbReference type="ARBA" id="ARBA00023002"/>
    </source>
</evidence>
<sequence>MNVPPGIAYLVQRLPRILTPPILAYALVYLGKTRLSIELSGWALSSVLLLSLPVGLTLTVLWKDLIIRWDASAKGAVLPPISPDPFPGGARSLYRAVTSFKTGYPVDGLEELCEKFGGYTFMTKILFEYRVVTAEPECIKAMLATQFEEFEKGPETRLMLNPLLGTGVFAVDGELWKFHRTMTRPFFSKDRISHFDNFDRHADDALGQLKTRLREGHAVDFQDLISRFTLDSATEFLFGNDVHSLAGGLPYPYYHSITSTSDSDAHPATRFVQAFQEAQMITAFRSRFMSHWPLFEFWHDKMKKPMKVVHDFIDPIVAAAISRKKEEMLSPSLDRDDETLLENLVNSTEDPIILRDEIMSLLVAGRDTTASTLTFTVYMLAEHPKILQRLREEILQKVGPQRRPTHDDFKEMKFLRAVINETLRLYPVVPFNIRMSNRATTWPSKVPGGKPWYIPANTRSLYTVFLMHRRTDLWGPDALEFDPDRFLDERLHKYLTPNPFIFLPFNAGPRICLGQQFAYHEASFFLVRLLQNFSAISLASHAQPPESRAPAIWAIEDRTGRKGREKIRPKTHLTMYVQDGLWVTMEEAK</sequence>
<dbReference type="EMBL" id="KN838612">
    <property type="protein sequence ID" value="KIK01134.1"/>
    <property type="molecule type" value="Genomic_DNA"/>
</dbReference>
<evidence type="ECO:0000313" key="11">
    <source>
        <dbReference type="Proteomes" id="UP000054477"/>
    </source>
</evidence>
<name>A0A0C9XHW4_9AGAR</name>
<dbReference type="InterPro" id="IPR001128">
    <property type="entry name" value="Cyt_P450"/>
</dbReference>
<gene>
    <name evidence="10" type="ORF">K443DRAFT_678725</name>
</gene>
<keyword evidence="4 8" id="KW-0479">Metal-binding</keyword>
<dbReference type="STRING" id="1095629.A0A0C9XHW4"/>
<dbReference type="Pfam" id="PF00067">
    <property type="entry name" value="p450"/>
    <property type="match status" value="1"/>
</dbReference>
<evidence type="ECO:0000256" key="2">
    <source>
        <dbReference type="ARBA" id="ARBA00010617"/>
    </source>
</evidence>
<dbReference type="GO" id="GO:0016705">
    <property type="term" value="F:oxidoreductase activity, acting on paired donors, with incorporation or reduction of molecular oxygen"/>
    <property type="evidence" value="ECO:0007669"/>
    <property type="project" value="InterPro"/>
</dbReference>
<dbReference type="CDD" id="cd11063">
    <property type="entry name" value="CYP52"/>
    <property type="match status" value="1"/>
</dbReference>
<reference evidence="11" key="2">
    <citation type="submission" date="2015-01" db="EMBL/GenBank/DDBJ databases">
        <title>Evolutionary Origins and Diversification of the Mycorrhizal Mutualists.</title>
        <authorList>
            <consortium name="DOE Joint Genome Institute"/>
            <consortium name="Mycorrhizal Genomics Consortium"/>
            <person name="Kohler A."/>
            <person name="Kuo A."/>
            <person name="Nagy L.G."/>
            <person name="Floudas D."/>
            <person name="Copeland A."/>
            <person name="Barry K.W."/>
            <person name="Cichocki N."/>
            <person name="Veneault-Fourrey C."/>
            <person name="LaButti K."/>
            <person name="Lindquist E.A."/>
            <person name="Lipzen A."/>
            <person name="Lundell T."/>
            <person name="Morin E."/>
            <person name="Murat C."/>
            <person name="Riley R."/>
            <person name="Ohm R."/>
            <person name="Sun H."/>
            <person name="Tunlid A."/>
            <person name="Henrissat B."/>
            <person name="Grigoriev I.V."/>
            <person name="Hibbett D.S."/>
            <person name="Martin F."/>
        </authorList>
    </citation>
    <scope>NUCLEOTIDE SEQUENCE [LARGE SCALE GENOMIC DNA]</scope>
    <source>
        <strain evidence="11">LaAM-08-1</strain>
    </source>
</reference>
<evidence type="ECO:0000256" key="1">
    <source>
        <dbReference type="ARBA" id="ARBA00001971"/>
    </source>
</evidence>
<evidence type="ECO:0000256" key="4">
    <source>
        <dbReference type="ARBA" id="ARBA00022723"/>
    </source>
</evidence>
<reference evidence="10 11" key="1">
    <citation type="submission" date="2014-04" db="EMBL/GenBank/DDBJ databases">
        <authorList>
            <consortium name="DOE Joint Genome Institute"/>
            <person name="Kuo A."/>
            <person name="Kohler A."/>
            <person name="Nagy L.G."/>
            <person name="Floudas D."/>
            <person name="Copeland A."/>
            <person name="Barry K.W."/>
            <person name="Cichocki N."/>
            <person name="Veneault-Fourrey C."/>
            <person name="LaButti K."/>
            <person name="Lindquist E.A."/>
            <person name="Lipzen A."/>
            <person name="Lundell T."/>
            <person name="Morin E."/>
            <person name="Murat C."/>
            <person name="Sun H."/>
            <person name="Tunlid A."/>
            <person name="Henrissat B."/>
            <person name="Grigoriev I.V."/>
            <person name="Hibbett D.S."/>
            <person name="Martin F."/>
            <person name="Nordberg H.P."/>
            <person name="Cantor M.N."/>
            <person name="Hua S.X."/>
        </authorList>
    </citation>
    <scope>NUCLEOTIDE SEQUENCE [LARGE SCALE GENOMIC DNA]</scope>
    <source>
        <strain evidence="10 11">LaAM-08-1</strain>
    </source>
</reference>
<evidence type="ECO:0000256" key="9">
    <source>
        <dbReference type="RuleBase" id="RU000461"/>
    </source>
</evidence>
<proteinExistence type="inferred from homology"/>
<comment type="cofactor">
    <cofactor evidence="1 8">
        <name>heme</name>
        <dbReference type="ChEBI" id="CHEBI:30413"/>
    </cofactor>
</comment>
<dbReference type="GO" id="GO:0004497">
    <property type="term" value="F:monooxygenase activity"/>
    <property type="evidence" value="ECO:0007669"/>
    <property type="project" value="UniProtKB-KW"/>
</dbReference>
<dbReference type="AlphaFoldDB" id="A0A0C9XHW4"/>
<keyword evidence="6 8" id="KW-0408">Iron</keyword>
<dbReference type="Proteomes" id="UP000054477">
    <property type="component" value="Unassembled WGS sequence"/>
</dbReference>
<comment type="similarity">
    <text evidence="2 9">Belongs to the cytochrome P450 family.</text>
</comment>
<dbReference type="GO" id="GO:0020037">
    <property type="term" value="F:heme binding"/>
    <property type="evidence" value="ECO:0007669"/>
    <property type="project" value="InterPro"/>
</dbReference>
<evidence type="ECO:0000256" key="7">
    <source>
        <dbReference type="ARBA" id="ARBA00023033"/>
    </source>
</evidence>
<keyword evidence="11" id="KW-1185">Reference proteome</keyword>
<evidence type="ECO:0008006" key="12">
    <source>
        <dbReference type="Google" id="ProtNLM"/>
    </source>
</evidence>
<dbReference type="InterPro" id="IPR017972">
    <property type="entry name" value="Cyt_P450_CS"/>
</dbReference>